<keyword evidence="8" id="KW-0969">Cilium</keyword>
<dbReference type="PANTHER" id="PTHR30288:SF0">
    <property type="entry name" value="FLAGELLAR HOOK-ASSOCIATED PROTEIN 2"/>
    <property type="match status" value="1"/>
</dbReference>
<comment type="subcellular location">
    <subcellularLocation>
        <location evidence="5">Secreted</location>
    </subcellularLocation>
    <subcellularLocation>
        <location evidence="5">Bacterial flagellum</location>
    </subcellularLocation>
</comment>
<evidence type="ECO:0000313" key="8">
    <source>
        <dbReference type="EMBL" id="KHK93501.1"/>
    </source>
</evidence>
<dbReference type="OrthoDB" id="7388356at2"/>
<reference evidence="8 9" key="1">
    <citation type="submission" date="2014-10" db="EMBL/GenBank/DDBJ databases">
        <title>Genome sequence of Novosphingobium malaysiense MUSC 273(T).</title>
        <authorList>
            <person name="Lee L.-H."/>
        </authorList>
    </citation>
    <scope>NUCLEOTIDE SEQUENCE [LARGE SCALE GENOMIC DNA]</scope>
    <source>
        <strain evidence="8 9">MUSC 273</strain>
    </source>
</reference>
<dbReference type="Proteomes" id="UP000031057">
    <property type="component" value="Unassembled WGS sequence"/>
</dbReference>
<proteinExistence type="inferred from homology"/>
<dbReference type="InterPro" id="IPR010810">
    <property type="entry name" value="Flagellin_hook_IN_motif"/>
</dbReference>
<evidence type="ECO:0000256" key="1">
    <source>
        <dbReference type="ARBA" id="ARBA00009764"/>
    </source>
</evidence>
<sequence>MAIDGTSSTSAASSLKTTSIATLLGAGSGIDMMALANNLATAQFEARTARLNDKTDSINTKISTASDIKSMLLGLDTSLGTLVRSGDLSRSPSIANSSVAAASLSGTSTPSGTYSLEVSQIAKGQQLASSAYSASTDTVGAGTLTLRFGTVSGTAFTEDTAHAAVNITVNTGDTLADVAASINSSGAGVTAYIANTASGAQLVLKGAEGAANGFVLEATEDAADPGLSNLAWSPTAGAGTLMANAQDAAYTIDGLSYTSKSNTITDPVPGLKLQLTGTNVGAPTTISFSDPSDAISSSMRDLTDALNEVMSGLNAATSIGGELATDPGARALKQSMSKLSGTIIMPNATGAARTLADLGLSIQRDGTFALDSKRLSATLEADPEGVAAMFTNGLYGVYSTIDKIYRSATSTTNTNSLAGSITKYNKELTKISDNISDLADQQERLRARLASQFAASEGRIGVLKSTQTMLQNQIDAWNNSGK</sequence>
<dbReference type="Pfam" id="PF07196">
    <property type="entry name" value="Flagellin_IN"/>
    <property type="match status" value="1"/>
</dbReference>
<keyword evidence="8" id="KW-0282">Flagellum</keyword>
<name>A0A0B1ZSA3_9SPHN</name>
<evidence type="ECO:0000256" key="2">
    <source>
        <dbReference type="ARBA" id="ARBA00011255"/>
    </source>
</evidence>
<keyword evidence="5" id="KW-0964">Secreted</keyword>
<dbReference type="STRING" id="1348853.LK12_04385"/>
<dbReference type="Pfam" id="PF02465">
    <property type="entry name" value="FliD_N"/>
    <property type="match status" value="1"/>
</dbReference>
<dbReference type="InterPro" id="IPR010809">
    <property type="entry name" value="FliD_C"/>
</dbReference>
<accession>A0A0B1ZSA3</accession>
<gene>
    <name evidence="8" type="ORF">LK12_04385</name>
</gene>
<feature type="domain" description="Flagellar hook-associated protein 2 C-terminal" evidence="7">
    <location>
        <begin position="245"/>
        <end position="455"/>
    </location>
</feature>
<dbReference type="Pfam" id="PF07195">
    <property type="entry name" value="FliD_C"/>
    <property type="match status" value="1"/>
</dbReference>
<dbReference type="GO" id="GO:0009424">
    <property type="term" value="C:bacterial-type flagellum hook"/>
    <property type="evidence" value="ECO:0007669"/>
    <property type="project" value="UniProtKB-UniRule"/>
</dbReference>
<dbReference type="InterPro" id="IPR040026">
    <property type="entry name" value="FliD"/>
</dbReference>
<dbReference type="GO" id="GO:0007155">
    <property type="term" value="P:cell adhesion"/>
    <property type="evidence" value="ECO:0007669"/>
    <property type="project" value="InterPro"/>
</dbReference>
<dbReference type="RefSeq" id="WP_039279704.1">
    <property type="nucleotide sequence ID" value="NZ_JTDI01000001.1"/>
</dbReference>
<keyword evidence="8" id="KW-0966">Cell projection</keyword>
<evidence type="ECO:0000256" key="3">
    <source>
        <dbReference type="ARBA" id="ARBA00023054"/>
    </source>
</evidence>
<comment type="similarity">
    <text evidence="1 5">Belongs to the FliD family.</text>
</comment>
<evidence type="ECO:0000256" key="5">
    <source>
        <dbReference type="RuleBase" id="RU362066"/>
    </source>
</evidence>
<dbReference type="GO" id="GO:0009421">
    <property type="term" value="C:bacterial-type flagellum filament cap"/>
    <property type="evidence" value="ECO:0007669"/>
    <property type="project" value="InterPro"/>
</dbReference>
<dbReference type="GO" id="GO:0005576">
    <property type="term" value="C:extracellular region"/>
    <property type="evidence" value="ECO:0007669"/>
    <property type="project" value="UniProtKB-SubCell"/>
</dbReference>
<dbReference type="PANTHER" id="PTHR30288">
    <property type="entry name" value="FLAGELLAR CAP/ASSEMBLY PROTEIN FLID"/>
    <property type="match status" value="1"/>
</dbReference>
<evidence type="ECO:0000256" key="4">
    <source>
        <dbReference type="ARBA" id="ARBA00023143"/>
    </source>
</evidence>
<dbReference type="GO" id="GO:0071973">
    <property type="term" value="P:bacterial-type flagellum-dependent cell motility"/>
    <property type="evidence" value="ECO:0007669"/>
    <property type="project" value="TreeGrafter"/>
</dbReference>
<protein>
    <recommendedName>
        <fullName evidence="5">Flagellar hook-associated protein 2</fullName>
        <shortName evidence="5">HAP2</shortName>
    </recommendedName>
    <alternativeName>
        <fullName evidence="5">Flagellar cap protein</fullName>
    </alternativeName>
</protein>
<keyword evidence="3 5" id="KW-0175">Coiled coil</keyword>
<feature type="coiled-coil region" evidence="5">
    <location>
        <begin position="421"/>
        <end position="448"/>
    </location>
</feature>
<comment type="function">
    <text evidence="5">Required for morphogenesis and for the elongation of the flagellar filament by facilitating polymerization of the flagellin monomers at the tip of growing filament. Forms a capping structure, which prevents flagellin subunits (transported through the central channel of the flagellum) from leaking out without polymerization at the distal end.</text>
</comment>
<keyword evidence="9" id="KW-1185">Reference proteome</keyword>
<comment type="caution">
    <text evidence="8">The sequence shown here is derived from an EMBL/GenBank/DDBJ whole genome shotgun (WGS) entry which is preliminary data.</text>
</comment>
<comment type="subunit">
    <text evidence="2 5">Homopentamer.</text>
</comment>
<keyword evidence="4 5" id="KW-0975">Bacterial flagellum</keyword>
<feature type="domain" description="Flagellar hook-associated protein 2 N-terminal" evidence="6">
    <location>
        <begin position="28"/>
        <end position="125"/>
    </location>
</feature>
<dbReference type="InterPro" id="IPR003481">
    <property type="entry name" value="FliD_N"/>
</dbReference>
<evidence type="ECO:0000259" key="6">
    <source>
        <dbReference type="Pfam" id="PF02465"/>
    </source>
</evidence>
<dbReference type="AlphaFoldDB" id="A0A0B1ZSA3"/>
<dbReference type="EMBL" id="JTDI01000001">
    <property type="protein sequence ID" value="KHK93501.1"/>
    <property type="molecule type" value="Genomic_DNA"/>
</dbReference>
<evidence type="ECO:0000313" key="9">
    <source>
        <dbReference type="Proteomes" id="UP000031057"/>
    </source>
</evidence>
<organism evidence="8 9">
    <name type="scientific">Novosphingobium malaysiense</name>
    <dbReference type="NCBI Taxonomy" id="1348853"/>
    <lineage>
        <taxon>Bacteria</taxon>
        <taxon>Pseudomonadati</taxon>
        <taxon>Pseudomonadota</taxon>
        <taxon>Alphaproteobacteria</taxon>
        <taxon>Sphingomonadales</taxon>
        <taxon>Sphingomonadaceae</taxon>
        <taxon>Novosphingobium</taxon>
    </lineage>
</organism>
<evidence type="ECO:0000259" key="7">
    <source>
        <dbReference type="Pfam" id="PF07195"/>
    </source>
</evidence>